<keyword evidence="15" id="KW-1185">Reference proteome</keyword>
<proteinExistence type="inferred from homology"/>
<accession>A0A1G4RIV8</accession>
<dbReference type="PANTHER" id="PTHR39188">
    <property type="entry name" value="MEMBRANE-ASSOCIATED ZINC METALLOPROTEASE M50B"/>
    <property type="match status" value="1"/>
</dbReference>
<evidence type="ECO:0000256" key="5">
    <source>
        <dbReference type="ARBA" id="ARBA00022692"/>
    </source>
</evidence>
<feature type="transmembrane region" description="Helical" evidence="12">
    <location>
        <begin position="12"/>
        <end position="32"/>
    </location>
</feature>
<keyword evidence="7" id="KW-0378">Hydrolase</keyword>
<comment type="similarity">
    <text evidence="3">Belongs to the peptidase M50B family.</text>
</comment>
<evidence type="ECO:0000256" key="8">
    <source>
        <dbReference type="ARBA" id="ARBA00022833"/>
    </source>
</evidence>
<dbReference type="GO" id="GO:0046872">
    <property type="term" value="F:metal ion binding"/>
    <property type="evidence" value="ECO:0007669"/>
    <property type="project" value="UniProtKB-KW"/>
</dbReference>
<organism evidence="14 15">
    <name type="scientific">Paenibacillus tianmuensis</name>
    <dbReference type="NCBI Taxonomy" id="624147"/>
    <lineage>
        <taxon>Bacteria</taxon>
        <taxon>Bacillati</taxon>
        <taxon>Bacillota</taxon>
        <taxon>Bacilli</taxon>
        <taxon>Bacillales</taxon>
        <taxon>Paenibacillaceae</taxon>
        <taxon>Paenibacillus</taxon>
    </lineage>
</organism>
<dbReference type="GO" id="GO:0008237">
    <property type="term" value="F:metallopeptidase activity"/>
    <property type="evidence" value="ECO:0007669"/>
    <property type="project" value="UniProtKB-KW"/>
</dbReference>
<evidence type="ECO:0000256" key="11">
    <source>
        <dbReference type="ARBA" id="ARBA00023136"/>
    </source>
</evidence>
<protein>
    <submittedName>
        <fullName evidence="14">Zn-dependent protease (Includes SpoIVFB)</fullName>
    </submittedName>
</protein>
<evidence type="ECO:0000259" key="13">
    <source>
        <dbReference type="Pfam" id="PF02163"/>
    </source>
</evidence>
<evidence type="ECO:0000256" key="2">
    <source>
        <dbReference type="ARBA" id="ARBA00004141"/>
    </source>
</evidence>
<evidence type="ECO:0000256" key="9">
    <source>
        <dbReference type="ARBA" id="ARBA00022989"/>
    </source>
</evidence>
<keyword evidence="6" id="KW-0479">Metal-binding</keyword>
<name>A0A1G4RIV8_9BACL</name>
<keyword evidence="4 14" id="KW-0645">Protease</keyword>
<dbReference type="STRING" id="624147.SAMN04487970_10169"/>
<dbReference type="Pfam" id="PF02163">
    <property type="entry name" value="Peptidase_M50"/>
    <property type="match status" value="2"/>
</dbReference>
<evidence type="ECO:0000313" key="14">
    <source>
        <dbReference type="EMBL" id="SCW56677.1"/>
    </source>
</evidence>
<evidence type="ECO:0000313" key="15">
    <source>
        <dbReference type="Proteomes" id="UP000198601"/>
    </source>
</evidence>
<evidence type="ECO:0000256" key="12">
    <source>
        <dbReference type="SAM" id="Phobius"/>
    </source>
</evidence>
<evidence type="ECO:0000256" key="10">
    <source>
        <dbReference type="ARBA" id="ARBA00023049"/>
    </source>
</evidence>
<dbReference type="GO" id="GO:0006508">
    <property type="term" value="P:proteolysis"/>
    <property type="evidence" value="ECO:0007669"/>
    <property type="project" value="UniProtKB-KW"/>
</dbReference>
<comment type="subcellular location">
    <subcellularLocation>
        <location evidence="2">Membrane</location>
        <topology evidence="2">Multi-pass membrane protein</topology>
    </subcellularLocation>
</comment>
<evidence type="ECO:0000256" key="7">
    <source>
        <dbReference type="ARBA" id="ARBA00022801"/>
    </source>
</evidence>
<reference evidence="15" key="1">
    <citation type="submission" date="2016-10" db="EMBL/GenBank/DDBJ databases">
        <authorList>
            <person name="Varghese N."/>
            <person name="Submissions S."/>
        </authorList>
    </citation>
    <scope>NUCLEOTIDE SEQUENCE [LARGE SCALE GENOMIC DNA]</scope>
    <source>
        <strain evidence="15">CGMCC 1.8946</strain>
    </source>
</reference>
<evidence type="ECO:0000256" key="4">
    <source>
        <dbReference type="ARBA" id="ARBA00022670"/>
    </source>
</evidence>
<keyword evidence="11 12" id="KW-0472">Membrane</keyword>
<evidence type="ECO:0000256" key="3">
    <source>
        <dbReference type="ARBA" id="ARBA00007931"/>
    </source>
</evidence>
<dbReference type="InterPro" id="IPR008915">
    <property type="entry name" value="Peptidase_M50"/>
</dbReference>
<feature type="transmembrane region" description="Helical" evidence="12">
    <location>
        <begin position="334"/>
        <end position="354"/>
    </location>
</feature>
<feature type="transmembrane region" description="Helical" evidence="12">
    <location>
        <begin position="115"/>
        <end position="139"/>
    </location>
</feature>
<dbReference type="CDD" id="cd06160">
    <property type="entry name" value="S2P-M50_like_2"/>
    <property type="match status" value="1"/>
</dbReference>
<keyword evidence="5 12" id="KW-0812">Transmembrane</keyword>
<feature type="transmembrane region" description="Helical" evidence="12">
    <location>
        <begin position="180"/>
        <end position="213"/>
    </location>
</feature>
<feature type="domain" description="Peptidase M50" evidence="13">
    <location>
        <begin position="62"/>
        <end position="135"/>
    </location>
</feature>
<gene>
    <name evidence="14" type="ORF">SAMN04487970_10169</name>
</gene>
<keyword evidence="9 12" id="KW-1133">Transmembrane helix</keyword>
<dbReference type="EMBL" id="FMTT01000016">
    <property type="protein sequence ID" value="SCW56677.1"/>
    <property type="molecule type" value="Genomic_DNA"/>
</dbReference>
<dbReference type="Proteomes" id="UP000198601">
    <property type="component" value="Unassembled WGS sequence"/>
</dbReference>
<feature type="transmembrane region" description="Helical" evidence="12">
    <location>
        <begin position="146"/>
        <end position="168"/>
    </location>
</feature>
<dbReference type="AlphaFoldDB" id="A0A1G4RIV8"/>
<dbReference type="GO" id="GO:0016020">
    <property type="term" value="C:membrane"/>
    <property type="evidence" value="ECO:0007669"/>
    <property type="project" value="UniProtKB-SubCell"/>
</dbReference>
<keyword evidence="8" id="KW-0862">Zinc</keyword>
<dbReference type="PANTHER" id="PTHR39188:SF3">
    <property type="entry name" value="STAGE IV SPORULATION PROTEIN FB"/>
    <property type="match status" value="1"/>
</dbReference>
<comment type="cofactor">
    <cofactor evidence="1">
        <name>Zn(2+)</name>
        <dbReference type="ChEBI" id="CHEBI:29105"/>
    </cofactor>
</comment>
<sequence>MLQQRPKPKKQNPLWYIGAAVTFILTQLKTLLPLLKLGKFGGAIISMAVTIGAYAIIFPWQFAIGFVLLLLIHELGHVIAAKQKGLPVSAPVFIPFLGALINMKRHPRDAVTEAYVALGGPVLGTVGALVVFGAAYALGDPQHSKLLYSIAYVGFFLNLINLMPIHPLDGGRIATAVTRWLWLVGLIGGLVVIIYLRSILFFIIWAMFAYDLYKKFVKDRKQGEERFVNASFLVAAEPLLAQGYLIPGPEHKRELPFVTFSDLDGQQYVNVFWEGLHFQGTVPLMHQGIIKRTHVTRVEHLQKEDGLHLMIHCQIDYQLYENDKYYDVPTSARWKFGTAYALLAAFLIGMMWYVHEVTGLNG</sequence>
<keyword evidence="10" id="KW-0482">Metalloprotease</keyword>
<feature type="transmembrane region" description="Helical" evidence="12">
    <location>
        <begin position="85"/>
        <end position="103"/>
    </location>
</feature>
<evidence type="ECO:0000256" key="1">
    <source>
        <dbReference type="ARBA" id="ARBA00001947"/>
    </source>
</evidence>
<feature type="domain" description="Peptidase M50" evidence="13">
    <location>
        <begin position="143"/>
        <end position="179"/>
    </location>
</feature>
<feature type="transmembrane region" description="Helical" evidence="12">
    <location>
        <begin position="44"/>
        <end position="73"/>
    </location>
</feature>
<evidence type="ECO:0000256" key="6">
    <source>
        <dbReference type="ARBA" id="ARBA00022723"/>
    </source>
</evidence>